<dbReference type="Gene3D" id="1.20.1280.50">
    <property type="match status" value="1"/>
</dbReference>
<sequence>MAESDCPETEGASKNNAQPASDGAEAAKRRAGVGGASSFDCLPEEIALAIARALGDDPASLIRWALTCRRHYLLAMDTAVWRGMCETRFGPPLHQRFLDEGKDWRWLYQSQACAAGAESTGVYVGATAIDLDWYRRIYWGDLIDGKPDGYGLSLAIARYGGSRAPTRLQEDDAAEPPSRYEGHWKEGKRHGYGIDVTRGGGTYDGQWQADNYHGHGTYTWSIGTTYHGSWVDNRQQGYGSFADTDGSWYDGQWENGLPHGYGHGTTNQGYIYRGLFRHGKRHGYGVALADGLVAYEGQWADNGAHGYGTGRDSHGNVYCGWWADGTMCGYGVQRSADGVEYTGMFQDGQRPDGGDGAQLQSDGTQTVASESAREVAQMVITRPDGFRYEGGWNAFGSAGHGTCVYPDGSCVVGTWNGEVPLDGEITSHGVSATPCDISAPCVACKVMARRP</sequence>
<evidence type="ECO:0000256" key="1">
    <source>
        <dbReference type="ARBA" id="ARBA00022737"/>
    </source>
</evidence>
<gene>
    <name evidence="4" type="ORF">psal_cds_1152</name>
</gene>
<dbReference type="Pfam" id="PF02493">
    <property type="entry name" value="MORN"/>
    <property type="match status" value="8"/>
</dbReference>
<feature type="domain" description="F-box" evidence="3">
    <location>
        <begin position="39"/>
        <end position="86"/>
    </location>
</feature>
<evidence type="ECO:0000313" key="4">
    <source>
        <dbReference type="EMBL" id="AGO85414.1"/>
    </source>
</evidence>
<evidence type="ECO:0000259" key="3">
    <source>
        <dbReference type="Pfam" id="PF12937"/>
    </source>
</evidence>
<keyword evidence="1" id="KW-0677">Repeat</keyword>
<dbReference type="InterPro" id="IPR036047">
    <property type="entry name" value="F-box-like_dom_sf"/>
</dbReference>
<proteinExistence type="predicted"/>
<dbReference type="Pfam" id="PF12937">
    <property type="entry name" value="F-box-like"/>
    <property type="match status" value="1"/>
</dbReference>
<dbReference type="InterPro" id="IPR001810">
    <property type="entry name" value="F-box_dom"/>
</dbReference>
<dbReference type="Gene3D" id="2.20.110.10">
    <property type="entry name" value="Histone H3 K4-specific methyltransferase SET7/9 N-terminal domain"/>
    <property type="match status" value="3"/>
</dbReference>
<dbReference type="PANTHER" id="PTHR43215">
    <property type="entry name" value="RADIAL SPOKE HEAD 1 HOMOLOG"/>
    <property type="match status" value="1"/>
</dbReference>
<reference evidence="4 5" key="1">
    <citation type="journal article" date="2013" name="Science">
        <title>Pandoraviruses: amoeba viruses with genomes up to 2.5 Mb reaching that of parasitic eukaryotes.</title>
        <authorList>
            <person name="Philippe N."/>
            <person name="Legendre M."/>
            <person name="Doutre G."/>
            <person name="Coute Y."/>
            <person name="Poirot O."/>
            <person name="Lescot M."/>
            <person name="Arslan D."/>
            <person name="Seltzer V."/>
            <person name="Bertaux L."/>
            <person name="Bruley C."/>
            <person name="Garin J."/>
            <person name="Claverie J.M."/>
            <person name="Abergel C."/>
        </authorList>
    </citation>
    <scope>NUCLEOTIDE SEQUENCE [LARGE SCALE GENOMIC DNA]</scope>
</reference>
<dbReference type="KEGG" id="vg:16607201"/>
<evidence type="ECO:0000313" key="5">
    <source>
        <dbReference type="Proteomes" id="UP000204584"/>
    </source>
</evidence>
<dbReference type="RefSeq" id="YP_008438491.1">
    <property type="nucleotide sequence ID" value="NC_022098.1"/>
</dbReference>
<accession>S4VXL9</accession>
<dbReference type="EMBL" id="KC977571">
    <property type="protein sequence ID" value="AGO85414.1"/>
    <property type="molecule type" value="Genomic_DNA"/>
</dbReference>
<dbReference type="InterPro" id="IPR003409">
    <property type="entry name" value="MORN"/>
</dbReference>
<dbReference type="Proteomes" id="UP000204584">
    <property type="component" value="Segment"/>
</dbReference>
<feature type="region of interest" description="Disordered" evidence="2">
    <location>
        <begin position="1"/>
        <end position="29"/>
    </location>
</feature>
<dbReference type="GeneID" id="16607201"/>
<dbReference type="PANTHER" id="PTHR43215:SF14">
    <property type="entry name" value="RADIAL SPOKE HEAD 1 HOMOLOG"/>
    <property type="match status" value="1"/>
</dbReference>
<dbReference type="SUPFAM" id="SSF81383">
    <property type="entry name" value="F-box domain"/>
    <property type="match status" value="1"/>
</dbReference>
<dbReference type="SUPFAM" id="SSF82185">
    <property type="entry name" value="Histone H3 K4-specific methyltransferase SET7/9 N-terminal domain"/>
    <property type="match status" value="2"/>
</dbReference>
<keyword evidence="5" id="KW-1185">Reference proteome</keyword>
<dbReference type="SMART" id="SM00698">
    <property type="entry name" value="MORN"/>
    <property type="match status" value="8"/>
</dbReference>
<protein>
    <submittedName>
        <fullName evidence="4">Morn repeat domain containing protein</fullName>
    </submittedName>
</protein>
<organism evidence="4 5">
    <name type="scientific">Pandoravirus salinus</name>
    <dbReference type="NCBI Taxonomy" id="1349410"/>
    <lineage>
        <taxon>Viruses</taxon>
        <taxon>Pandoravirus</taxon>
    </lineage>
</organism>
<evidence type="ECO:0000256" key="2">
    <source>
        <dbReference type="SAM" id="MobiDB-lite"/>
    </source>
</evidence>
<name>S4VXL9_9VIRU</name>